<feature type="coiled-coil region" evidence="1">
    <location>
        <begin position="167"/>
        <end position="199"/>
    </location>
</feature>
<evidence type="ECO:0000313" key="4">
    <source>
        <dbReference type="EMBL" id="CAE2303410.1"/>
    </source>
</evidence>
<protein>
    <submittedName>
        <fullName evidence="4">Uncharacterized protein</fullName>
    </submittedName>
</protein>
<name>A0A7S4KRQ1_GUITH</name>
<keyword evidence="1" id="KW-0175">Coiled coil</keyword>
<gene>
    <name evidence="4" type="ORF">GTHE00462_LOCUS17228</name>
</gene>
<sequence length="761" mass="86194">MADPQGISEEMSTLPAPDASGNAYGTFKKDGRTSDDAMANETQSSVRDDNGDDEWSKIRQEYGKQSHGRFSGLFSFFQRLPVHWSVLLVALAAVLALCLFLIFGLSQPAKQKSPPLAMHHAKSALNKFTVKRAAAPSAPSTTATPNGKAAASSSAAEAKQGGLTEQQEAIMNKRKEAQAEAAKKRLEKMQRREEEKKEVQELLTVRPTDSPEVRNYIQRAEQQQTNVAFQRERVTVAENNLVPLQQAVNQRQAAYDAENQQYLSWKKRMDQDKEELNGIVNSRQEIDKRLAQLKVLGRREKDNMPGMRQKILSAEKKQGVALQQSDRFSKLARQASVQLQETIRAEKDDEEEIARQKMYIQRQQQAAKDGMVQSQELMSRTTGLEETIARLTPVVDGLYKEYETSKNAKIQSGMVKLDEQRQAARTELNKYIRERERMEELPKTPARVKKIQDVSKKLVAAQKKLGTLYSNEESDREALKASVEAEEKKTPVYLGYVAKNKLLQTARQRLSSISTRADQIRMQAQIAEQSASEATEKTARTETTDALLKSSERRLRVKEKAFDKESSYQLENAKKWEQQANTYRKAITDAKTKLTSETVKGEEYLENIMSGHEKRNAVENRIEQEKKAFENEAMLRDADKQQLQQAEMQYDAAKAVVKNLKQQVQLAKAMAWKADMQVKESRQNQQLQNSIQYEQQQQQQVQQQVQQQQQPMTNGGNMVNYNIVGPNMANNEVQAQTQTQMAPQPAPLTASMTTTRGRKIG</sequence>
<feature type="region of interest" description="Disordered" evidence="2">
    <location>
        <begin position="133"/>
        <end position="163"/>
    </location>
</feature>
<keyword evidence="3" id="KW-1133">Transmembrane helix</keyword>
<proteinExistence type="predicted"/>
<feature type="coiled-coil region" evidence="1">
    <location>
        <begin position="414"/>
        <end position="441"/>
    </location>
</feature>
<feature type="compositionally biased region" description="Low complexity" evidence="2">
    <location>
        <begin position="133"/>
        <end position="158"/>
    </location>
</feature>
<evidence type="ECO:0000256" key="1">
    <source>
        <dbReference type="SAM" id="Coils"/>
    </source>
</evidence>
<reference evidence="4" key="1">
    <citation type="submission" date="2021-01" db="EMBL/GenBank/DDBJ databases">
        <authorList>
            <person name="Corre E."/>
            <person name="Pelletier E."/>
            <person name="Niang G."/>
            <person name="Scheremetjew M."/>
            <person name="Finn R."/>
            <person name="Kale V."/>
            <person name="Holt S."/>
            <person name="Cochrane G."/>
            <person name="Meng A."/>
            <person name="Brown T."/>
            <person name="Cohen L."/>
        </authorList>
    </citation>
    <scope>NUCLEOTIDE SEQUENCE</scope>
    <source>
        <strain evidence="4">CCMP 2712</strain>
    </source>
</reference>
<feature type="transmembrane region" description="Helical" evidence="3">
    <location>
        <begin position="84"/>
        <end position="105"/>
    </location>
</feature>
<evidence type="ECO:0000256" key="3">
    <source>
        <dbReference type="SAM" id="Phobius"/>
    </source>
</evidence>
<dbReference type="EMBL" id="HBKN01021974">
    <property type="protein sequence ID" value="CAE2303410.1"/>
    <property type="molecule type" value="Transcribed_RNA"/>
</dbReference>
<feature type="compositionally biased region" description="Polar residues" evidence="2">
    <location>
        <begin position="711"/>
        <end position="720"/>
    </location>
</feature>
<keyword evidence="3" id="KW-0472">Membrane</keyword>
<feature type="compositionally biased region" description="Low complexity" evidence="2">
    <location>
        <begin position="734"/>
        <end position="750"/>
    </location>
</feature>
<organism evidence="4">
    <name type="scientific">Guillardia theta</name>
    <name type="common">Cryptophyte</name>
    <name type="synonym">Cryptomonas phi</name>
    <dbReference type="NCBI Taxonomy" id="55529"/>
    <lineage>
        <taxon>Eukaryota</taxon>
        <taxon>Cryptophyceae</taxon>
        <taxon>Pyrenomonadales</taxon>
        <taxon>Geminigeraceae</taxon>
        <taxon>Guillardia</taxon>
    </lineage>
</organism>
<accession>A0A7S4KRQ1</accession>
<feature type="region of interest" description="Disordered" evidence="2">
    <location>
        <begin position="704"/>
        <end position="761"/>
    </location>
</feature>
<keyword evidence="3" id="KW-0812">Transmembrane</keyword>
<feature type="coiled-coil region" evidence="1">
    <location>
        <begin position="636"/>
        <end position="704"/>
    </location>
</feature>
<evidence type="ECO:0000256" key="2">
    <source>
        <dbReference type="SAM" id="MobiDB-lite"/>
    </source>
</evidence>
<feature type="region of interest" description="Disordered" evidence="2">
    <location>
        <begin position="1"/>
        <end position="54"/>
    </location>
</feature>
<dbReference type="AlphaFoldDB" id="A0A7S4KRQ1"/>